<name>A0A8S1LNB7_9CILI</name>
<evidence type="ECO:0000313" key="2">
    <source>
        <dbReference type="Proteomes" id="UP000692954"/>
    </source>
</evidence>
<protein>
    <submittedName>
        <fullName evidence="1">Uncharacterized protein</fullName>
    </submittedName>
</protein>
<dbReference type="AlphaFoldDB" id="A0A8S1LNB7"/>
<dbReference type="EMBL" id="CAJJDN010000022">
    <property type="protein sequence ID" value="CAD8066843.1"/>
    <property type="molecule type" value="Genomic_DNA"/>
</dbReference>
<sequence>MVFFRRVWLTISKSRGLGEERVQVALNPWYRWLTDINQLLITSINLNNNQEQNKMSKT</sequence>
<proteinExistence type="predicted"/>
<reference evidence="1" key="1">
    <citation type="submission" date="2021-01" db="EMBL/GenBank/DDBJ databases">
        <authorList>
            <consortium name="Genoscope - CEA"/>
            <person name="William W."/>
        </authorList>
    </citation>
    <scope>NUCLEOTIDE SEQUENCE</scope>
</reference>
<organism evidence="1 2">
    <name type="scientific">Paramecium sonneborni</name>
    <dbReference type="NCBI Taxonomy" id="65129"/>
    <lineage>
        <taxon>Eukaryota</taxon>
        <taxon>Sar</taxon>
        <taxon>Alveolata</taxon>
        <taxon>Ciliophora</taxon>
        <taxon>Intramacronucleata</taxon>
        <taxon>Oligohymenophorea</taxon>
        <taxon>Peniculida</taxon>
        <taxon>Parameciidae</taxon>
        <taxon>Paramecium</taxon>
    </lineage>
</organism>
<evidence type="ECO:0000313" key="1">
    <source>
        <dbReference type="EMBL" id="CAD8066843.1"/>
    </source>
</evidence>
<dbReference type="Proteomes" id="UP000692954">
    <property type="component" value="Unassembled WGS sequence"/>
</dbReference>
<accession>A0A8S1LNB7</accession>
<keyword evidence="2" id="KW-1185">Reference proteome</keyword>
<comment type="caution">
    <text evidence="1">The sequence shown here is derived from an EMBL/GenBank/DDBJ whole genome shotgun (WGS) entry which is preliminary data.</text>
</comment>
<gene>
    <name evidence="1" type="ORF">PSON_ATCC_30995.1.T0220123</name>
</gene>